<feature type="binding site" evidence="6">
    <location>
        <position position="162"/>
    </location>
    <ligand>
        <name>S-adenosyl-L-methionine</name>
        <dbReference type="ChEBI" id="CHEBI:59789"/>
    </ligand>
</feature>
<evidence type="ECO:0000313" key="7">
    <source>
        <dbReference type="EMBL" id="KXB58574.1"/>
    </source>
</evidence>
<dbReference type="CDD" id="cd02440">
    <property type="entry name" value="AdoMet_MTases"/>
    <property type="match status" value="1"/>
</dbReference>
<keyword evidence="2 6" id="KW-0963">Cytoplasm</keyword>
<comment type="catalytic activity">
    <reaction evidence="6">
        <text>L-lysyl-[protein] + 3 S-adenosyl-L-methionine = N(6),N(6),N(6)-trimethyl-L-lysyl-[protein] + 3 S-adenosyl-L-homocysteine + 3 H(+)</text>
        <dbReference type="Rhea" id="RHEA:54192"/>
        <dbReference type="Rhea" id="RHEA-COMP:9752"/>
        <dbReference type="Rhea" id="RHEA-COMP:13826"/>
        <dbReference type="ChEBI" id="CHEBI:15378"/>
        <dbReference type="ChEBI" id="CHEBI:29969"/>
        <dbReference type="ChEBI" id="CHEBI:57856"/>
        <dbReference type="ChEBI" id="CHEBI:59789"/>
        <dbReference type="ChEBI" id="CHEBI:61961"/>
    </reaction>
</comment>
<dbReference type="RefSeq" id="WP_066129170.1">
    <property type="nucleotide sequence ID" value="NZ_KQ959861.1"/>
</dbReference>
<name>A0ABR5TMK9_9BACL</name>
<comment type="function">
    <text evidence="6">Methylates ribosomal protein L11.</text>
</comment>
<dbReference type="EMBL" id="LSDB01000008">
    <property type="protein sequence ID" value="KXB58574.1"/>
    <property type="molecule type" value="Genomic_DNA"/>
</dbReference>
<keyword evidence="8" id="KW-1185">Reference proteome</keyword>
<dbReference type="PANTHER" id="PTHR43648:SF1">
    <property type="entry name" value="ELECTRON TRANSFER FLAVOPROTEIN BETA SUBUNIT LYSINE METHYLTRANSFERASE"/>
    <property type="match status" value="1"/>
</dbReference>
<evidence type="ECO:0000256" key="5">
    <source>
        <dbReference type="ARBA" id="ARBA00022691"/>
    </source>
</evidence>
<dbReference type="Gene3D" id="3.40.50.150">
    <property type="entry name" value="Vaccinia Virus protein VP39"/>
    <property type="match status" value="1"/>
</dbReference>
<dbReference type="PIRSF" id="PIRSF000401">
    <property type="entry name" value="RPL11_MTase"/>
    <property type="match status" value="1"/>
</dbReference>
<protein>
    <recommendedName>
        <fullName evidence="6">Ribosomal protein L11 methyltransferase</fullName>
        <shortName evidence="6">L11 Mtase</shortName>
        <ecNumber evidence="6">2.1.1.-</ecNumber>
    </recommendedName>
</protein>
<evidence type="ECO:0000313" key="8">
    <source>
        <dbReference type="Proteomes" id="UP000070467"/>
    </source>
</evidence>
<evidence type="ECO:0000256" key="6">
    <source>
        <dbReference type="HAMAP-Rule" id="MF_00735"/>
    </source>
</evidence>
<dbReference type="InterPro" id="IPR004498">
    <property type="entry name" value="Ribosomal_PrmA_MeTrfase"/>
</dbReference>
<dbReference type="GO" id="GO:0032259">
    <property type="term" value="P:methylation"/>
    <property type="evidence" value="ECO:0007669"/>
    <property type="project" value="UniProtKB-KW"/>
</dbReference>
<feature type="binding site" evidence="6">
    <location>
        <position position="183"/>
    </location>
    <ligand>
        <name>S-adenosyl-L-methionine</name>
        <dbReference type="ChEBI" id="CHEBI:59789"/>
    </ligand>
</feature>
<dbReference type="PANTHER" id="PTHR43648">
    <property type="entry name" value="ELECTRON TRANSFER FLAVOPROTEIN BETA SUBUNIT LYSINE METHYLTRANSFERASE"/>
    <property type="match status" value="1"/>
</dbReference>
<dbReference type="InterPro" id="IPR050078">
    <property type="entry name" value="Ribosomal_L11_MeTrfase_PrmA"/>
</dbReference>
<keyword evidence="5 6" id="KW-0949">S-adenosyl-L-methionine</keyword>
<keyword evidence="3 6" id="KW-0489">Methyltransferase</keyword>
<keyword evidence="7" id="KW-0687">Ribonucleoprotein</keyword>
<dbReference type="SUPFAM" id="SSF53335">
    <property type="entry name" value="S-adenosyl-L-methionine-dependent methyltransferases"/>
    <property type="match status" value="1"/>
</dbReference>
<sequence>MNNWVEIKINTTVEASEIIENILFELGSSGISIEGKSLLEENLDDNLGTIVAIDEKKYSFEGVLIRGYIEKTDFSKDFFEKLKEKIKSISNNFDIGYFFNISYKIIKDEDWENSWKDFFEILEIGDNFVIVPTWKKYKNENNKNIIRIDPGMAFGTGGHETTTLCIKNLEKYLNKDDNVIDVGCGSGILTIVSSYLTCGKLKAVDLDEKAVEISKENFKVNNILDRVSVQKANLLENESDNYNVIVSNILPHIIEKMLEDAYKLLEKNGYFIVSGIIKNKKDDFLKKAIKKGFILKEEIHQNDWCSLVFTK</sequence>
<organism evidence="7 8">
    <name type="scientific">Gemelliphila asaccharolytica</name>
    <dbReference type="NCBI Taxonomy" id="502393"/>
    <lineage>
        <taxon>Bacteria</taxon>
        <taxon>Bacillati</taxon>
        <taxon>Bacillota</taxon>
        <taxon>Bacilli</taxon>
        <taxon>Bacillales</taxon>
        <taxon>Gemellaceae</taxon>
        <taxon>Gemelliphila</taxon>
    </lineage>
</organism>
<gene>
    <name evidence="6" type="primary">prmA</name>
    <name evidence="7" type="ORF">HMPREF1871_00340</name>
</gene>
<dbReference type="GO" id="GO:0008168">
    <property type="term" value="F:methyltransferase activity"/>
    <property type="evidence" value="ECO:0007669"/>
    <property type="project" value="UniProtKB-KW"/>
</dbReference>
<evidence type="ECO:0000256" key="4">
    <source>
        <dbReference type="ARBA" id="ARBA00022679"/>
    </source>
</evidence>
<keyword evidence="4 6" id="KW-0808">Transferase</keyword>
<dbReference type="InterPro" id="IPR029063">
    <property type="entry name" value="SAM-dependent_MTases_sf"/>
</dbReference>
<feature type="binding site" evidence="6">
    <location>
        <position position="248"/>
    </location>
    <ligand>
        <name>S-adenosyl-L-methionine</name>
        <dbReference type="ChEBI" id="CHEBI:59789"/>
    </ligand>
</feature>
<dbReference type="EC" id="2.1.1.-" evidence="6"/>
<keyword evidence="7" id="KW-0689">Ribosomal protein</keyword>
<comment type="similarity">
    <text evidence="1 6">Belongs to the methyltransferase superfamily. PrmA family.</text>
</comment>
<evidence type="ECO:0000256" key="2">
    <source>
        <dbReference type="ARBA" id="ARBA00022490"/>
    </source>
</evidence>
<accession>A0ABR5TMK9</accession>
<evidence type="ECO:0000256" key="1">
    <source>
        <dbReference type="ARBA" id="ARBA00009741"/>
    </source>
</evidence>
<dbReference type="GO" id="GO:0005840">
    <property type="term" value="C:ribosome"/>
    <property type="evidence" value="ECO:0007669"/>
    <property type="project" value="UniProtKB-KW"/>
</dbReference>
<dbReference type="NCBIfam" id="TIGR00406">
    <property type="entry name" value="prmA"/>
    <property type="match status" value="1"/>
</dbReference>
<evidence type="ECO:0000256" key="3">
    <source>
        <dbReference type="ARBA" id="ARBA00022603"/>
    </source>
</evidence>
<reference evidence="7 8" key="1">
    <citation type="submission" date="2016-01" db="EMBL/GenBank/DDBJ databases">
        <authorList>
            <person name="Mitreva M."/>
            <person name="Pepin K.H."/>
            <person name="Mihindukulasuriya K.A."/>
            <person name="Fulton R."/>
            <person name="Fronick C."/>
            <person name="O'Laughlin M."/>
            <person name="Miner T."/>
            <person name="Herter B."/>
            <person name="Rosa B.A."/>
            <person name="Cordes M."/>
            <person name="Tomlinson C."/>
            <person name="Wollam A."/>
            <person name="Palsikar V.B."/>
            <person name="Mardis E.R."/>
            <person name="Wilson R.K."/>
        </authorList>
    </citation>
    <scope>NUCLEOTIDE SEQUENCE [LARGE SCALE GENOMIC DNA]</scope>
    <source>
        <strain evidence="7 8">KA00071</strain>
    </source>
</reference>
<dbReference type="Proteomes" id="UP000070467">
    <property type="component" value="Unassembled WGS sequence"/>
</dbReference>
<dbReference type="Pfam" id="PF06325">
    <property type="entry name" value="PrmA"/>
    <property type="match status" value="1"/>
</dbReference>
<dbReference type="HAMAP" id="MF_00735">
    <property type="entry name" value="Methyltr_PrmA"/>
    <property type="match status" value="1"/>
</dbReference>
<comment type="subcellular location">
    <subcellularLocation>
        <location evidence="6">Cytoplasm</location>
    </subcellularLocation>
</comment>
<proteinExistence type="inferred from homology"/>
<comment type="caution">
    <text evidence="7">The sequence shown here is derived from an EMBL/GenBank/DDBJ whole genome shotgun (WGS) entry which is preliminary data.</text>
</comment>
<feature type="binding site" evidence="6">
    <location>
        <position position="205"/>
    </location>
    <ligand>
        <name>S-adenosyl-L-methionine</name>
        <dbReference type="ChEBI" id="CHEBI:59789"/>
    </ligand>
</feature>